<evidence type="ECO:0000256" key="1">
    <source>
        <dbReference type="SAM" id="MobiDB-lite"/>
    </source>
</evidence>
<gene>
    <name evidence="2" type="ORF">FK268_12730</name>
</gene>
<accession>A0A5C5RJJ6</accession>
<dbReference type="Proteomes" id="UP000319792">
    <property type="component" value="Unassembled WGS sequence"/>
</dbReference>
<organism evidence="2 3">
    <name type="scientific">Tsukamurella sputi</name>
    <dbReference type="NCBI Taxonomy" id="2591848"/>
    <lineage>
        <taxon>Bacteria</taxon>
        <taxon>Bacillati</taxon>
        <taxon>Actinomycetota</taxon>
        <taxon>Actinomycetes</taxon>
        <taxon>Mycobacteriales</taxon>
        <taxon>Tsukamurellaceae</taxon>
        <taxon>Tsukamurella</taxon>
    </lineage>
</organism>
<dbReference type="RefSeq" id="WP_146434602.1">
    <property type="nucleotide sequence ID" value="NZ_VIGV01000004.1"/>
</dbReference>
<dbReference type="EMBL" id="VIGV01000004">
    <property type="protein sequence ID" value="TWS23179.1"/>
    <property type="molecule type" value="Genomic_DNA"/>
</dbReference>
<protein>
    <submittedName>
        <fullName evidence="2">Uncharacterized protein</fullName>
    </submittedName>
</protein>
<evidence type="ECO:0000313" key="3">
    <source>
        <dbReference type="Proteomes" id="UP000319792"/>
    </source>
</evidence>
<reference evidence="2 3" key="1">
    <citation type="submission" date="2019-06" db="EMBL/GenBank/DDBJ databases">
        <authorList>
            <person name="Teng J.L.L."/>
            <person name="Lee H.H."/>
            <person name="Lau S.K.P."/>
            <person name="Woo P.C.Y."/>
        </authorList>
    </citation>
    <scope>NUCLEOTIDE SEQUENCE [LARGE SCALE GENOMIC DNA]</scope>
    <source>
        <strain evidence="2 3">HKU70</strain>
    </source>
</reference>
<reference evidence="2 3" key="2">
    <citation type="submission" date="2019-08" db="EMBL/GenBank/DDBJ databases">
        <title>Tsukamurella conjunctivitidis sp. nov., Tsukamurella assacharolytica sp. nov. and Tsukamurella sputae sp. nov. isolated from patients with conjunctivitis, bacteraemia (lymphoma) and respiratory infection (sputum) in Hong Kong.</title>
        <authorList>
            <person name="Fok K.M.N."/>
            <person name="Fong J.Y.H."/>
        </authorList>
    </citation>
    <scope>NUCLEOTIDE SEQUENCE [LARGE SCALE GENOMIC DNA]</scope>
    <source>
        <strain evidence="2 3">HKU70</strain>
    </source>
</reference>
<keyword evidence="3" id="KW-1185">Reference proteome</keyword>
<sequence length="354" mass="38774">MRWRELLDTYAAAVDRLFGPLTNDPLPSPERAKPETPQVKPITTVGGSQEWKARMLAARREALANRIDQGIADALADATETITNPYAQETPVTTPDPAAVALADAAPDNAFRTEDGGVLVRLAAGWLRIKDGYHRVLPLSAVVPGFGIGRNAVPLVPEVYTPKWETYVVDAARAVAAGAPARSVDTAGPDPSTPPRRVVIMREDEVGSAAWLRDLADRLHLYLITRFEIPADTARVSVGSPDSIRDHANEIERREHRAARDTRDRDRVTAMLREQVTYAYSSTTDTVTPGTPFTDLPPKLQDAMVDDALELYRAGRDDQEADVRNFVRSYWEQGAADASKATAEQLLGEEADRA</sequence>
<dbReference type="AlphaFoldDB" id="A0A5C5RJJ6"/>
<feature type="region of interest" description="Disordered" evidence="1">
    <location>
        <begin position="21"/>
        <end position="45"/>
    </location>
</feature>
<feature type="region of interest" description="Disordered" evidence="1">
    <location>
        <begin position="334"/>
        <end position="354"/>
    </location>
</feature>
<proteinExistence type="predicted"/>
<comment type="caution">
    <text evidence="2">The sequence shown here is derived from an EMBL/GenBank/DDBJ whole genome shotgun (WGS) entry which is preliminary data.</text>
</comment>
<name>A0A5C5RJJ6_9ACTN</name>
<evidence type="ECO:0000313" key="2">
    <source>
        <dbReference type="EMBL" id="TWS23179.1"/>
    </source>
</evidence>